<evidence type="ECO:0000256" key="3">
    <source>
        <dbReference type="ARBA" id="ARBA00023242"/>
    </source>
</evidence>
<feature type="region of interest" description="Disordered" evidence="5">
    <location>
        <begin position="177"/>
        <end position="210"/>
    </location>
</feature>
<proteinExistence type="inferred from homology"/>
<dbReference type="Gene3D" id="3.30.110.20">
    <property type="entry name" value="Alba-like domain"/>
    <property type="match status" value="1"/>
</dbReference>
<evidence type="ECO:0000313" key="7">
    <source>
        <dbReference type="EMBL" id="KAK3016429.1"/>
    </source>
</evidence>
<dbReference type="PANTHER" id="PTHR13516">
    <property type="entry name" value="RIBONUCLEASE P SUBUNIT P25"/>
    <property type="match status" value="1"/>
</dbReference>
<feature type="domain" description="DNA/RNA-binding protein Alba-like" evidence="6">
    <location>
        <begin position="48"/>
        <end position="113"/>
    </location>
</feature>
<name>A0AA88VZK6_9ASTE</name>
<evidence type="ECO:0000256" key="1">
    <source>
        <dbReference type="ARBA" id="ARBA00004123"/>
    </source>
</evidence>
<sequence>FQLSLYIYARQQSIVPSSSSLLLLTRALTMDRYQKVERRRPEEPIGDNEMRITAQGLIRNYITYATTLLQEKQAKEIVLKAMGQAISKTVAITEILKKRIPGLYQDTSISSTSIVDVWEPIEEGLVPVELTRQVSLITVTLSTTELNQNSSGYAIKCFRENQLLSLLYQAPSHVEQQNLGNQHQQPHQQQQQRQQRLQQPRQAYFPSAETSASSSYALQKMVDTMIGVEEVGEAEVGVIVVLAMKETEVEVMKEVEAGVMKEVRPTKQVQAEVMKEVEAEIMEQVLAMKEVEAEAMKGVGAEATKVEAAKAMKVEEAEAMKEVEAEAMKGVGAEATKVEAAEAMKVEEAEAMKEVEAEVMDVAGGG</sequence>
<dbReference type="PANTHER" id="PTHR13516:SF3">
    <property type="entry name" value="ALBA DNA_RNA-BINDING PROTEIN"/>
    <property type="match status" value="1"/>
</dbReference>
<feature type="non-terminal residue" evidence="7">
    <location>
        <position position="366"/>
    </location>
</feature>
<keyword evidence="4" id="KW-0175">Coiled coil</keyword>
<dbReference type="AlphaFoldDB" id="A0AA88VZK6"/>
<keyword evidence="8" id="KW-1185">Reference proteome</keyword>
<dbReference type="InterPro" id="IPR036882">
    <property type="entry name" value="Alba-like_dom_sf"/>
</dbReference>
<protein>
    <recommendedName>
        <fullName evidence="6">DNA/RNA-binding protein Alba-like domain-containing protein</fullName>
    </recommendedName>
</protein>
<evidence type="ECO:0000259" key="6">
    <source>
        <dbReference type="Pfam" id="PF01918"/>
    </source>
</evidence>
<evidence type="ECO:0000256" key="2">
    <source>
        <dbReference type="ARBA" id="ARBA00008018"/>
    </source>
</evidence>
<dbReference type="Pfam" id="PF01918">
    <property type="entry name" value="Alba"/>
    <property type="match status" value="1"/>
</dbReference>
<dbReference type="InterPro" id="IPR002775">
    <property type="entry name" value="DNA/RNA-bd_Alba-like"/>
</dbReference>
<dbReference type="InterPro" id="IPR051958">
    <property type="entry name" value="Alba-like_NAB"/>
</dbReference>
<dbReference type="Proteomes" id="UP001188597">
    <property type="component" value="Unassembled WGS sequence"/>
</dbReference>
<evidence type="ECO:0000256" key="5">
    <source>
        <dbReference type="SAM" id="MobiDB-lite"/>
    </source>
</evidence>
<feature type="coiled-coil region" evidence="4">
    <location>
        <begin position="274"/>
        <end position="358"/>
    </location>
</feature>
<comment type="similarity">
    <text evidence="2">Belongs to the histone-like Alba family.</text>
</comment>
<keyword evidence="3" id="KW-0539">Nucleus</keyword>
<comment type="subcellular location">
    <subcellularLocation>
        <location evidence="1">Nucleus</location>
    </subcellularLocation>
</comment>
<organism evidence="7 8">
    <name type="scientific">Escallonia herrerae</name>
    <dbReference type="NCBI Taxonomy" id="1293975"/>
    <lineage>
        <taxon>Eukaryota</taxon>
        <taxon>Viridiplantae</taxon>
        <taxon>Streptophyta</taxon>
        <taxon>Embryophyta</taxon>
        <taxon>Tracheophyta</taxon>
        <taxon>Spermatophyta</taxon>
        <taxon>Magnoliopsida</taxon>
        <taxon>eudicotyledons</taxon>
        <taxon>Gunneridae</taxon>
        <taxon>Pentapetalae</taxon>
        <taxon>asterids</taxon>
        <taxon>campanulids</taxon>
        <taxon>Escalloniales</taxon>
        <taxon>Escalloniaceae</taxon>
        <taxon>Escallonia</taxon>
    </lineage>
</organism>
<feature type="compositionally biased region" description="Low complexity" evidence="5">
    <location>
        <begin position="177"/>
        <end position="202"/>
    </location>
</feature>
<evidence type="ECO:0000313" key="8">
    <source>
        <dbReference type="Proteomes" id="UP001188597"/>
    </source>
</evidence>
<comment type="caution">
    <text evidence="7">The sequence shown here is derived from an EMBL/GenBank/DDBJ whole genome shotgun (WGS) entry which is preliminary data.</text>
</comment>
<dbReference type="FunFam" id="3.30.110.20:FF:000003">
    <property type="entry name" value="DNA/RNA-binding protein Alba 1"/>
    <property type="match status" value="1"/>
</dbReference>
<dbReference type="EMBL" id="JAVXUP010001068">
    <property type="protein sequence ID" value="KAK3016429.1"/>
    <property type="molecule type" value="Genomic_DNA"/>
</dbReference>
<dbReference type="GO" id="GO:0003723">
    <property type="term" value="F:RNA binding"/>
    <property type="evidence" value="ECO:0007669"/>
    <property type="project" value="TreeGrafter"/>
</dbReference>
<reference evidence="7" key="1">
    <citation type="submission" date="2022-12" db="EMBL/GenBank/DDBJ databases">
        <title>Draft genome assemblies for two species of Escallonia (Escalloniales).</title>
        <authorList>
            <person name="Chanderbali A."/>
            <person name="Dervinis C."/>
            <person name="Anghel I."/>
            <person name="Soltis D."/>
            <person name="Soltis P."/>
            <person name="Zapata F."/>
        </authorList>
    </citation>
    <scope>NUCLEOTIDE SEQUENCE</scope>
    <source>
        <strain evidence="7">UCBG64.0493</strain>
        <tissue evidence="7">Leaf</tissue>
    </source>
</reference>
<dbReference type="GO" id="GO:0005634">
    <property type="term" value="C:nucleus"/>
    <property type="evidence" value="ECO:0007669"/>
    <property type="project" value="UniProtKB-SubCell"/>
</dbReference>
<gene>
    <name evidence="7" type="ORF">RJ639_006262</name>
</gene>
<dbReference type="SUPFAM" id="SSF82704">
    <property type="entry name" value="AlbA-like"/>
    <property type="match status" value="1"/>
</dbReference>
<evidence type="ECO:0000256" key="4">
    <source>
        <dbReference type="SAM" id="Coils"/>
    </source>
</evidence>
<accession>A0AA88VZK6</accession>